<keyword evidence="3" id="KW-1185">Reference proteome</keyword>
<evidence type="ECO:0000313" key="2">
    <source>
        <dbReference type="EMBL" id="GHO53876.1"/>
    </source>
</evidence>
<accession>A0ABQ3UM98</accession>
<dbReference type="Proteomes" id="UP000654345">
    <property type="component" value="Unassembled WGS sequence"/>
</dbReference>
<keyword evidence="1" id="KW-0472">Membrane</keyword>
<gene>
    <name evidence="2" type="ORF">KSB_23510</name>
</gene>
<evidence type="ECO:0000313" key="3">
    <source>
        <dbReference type="Proteomes" id="UP000654345"/>
    </source>
</evidence>
<proteinExistence type="predicted"/>
<dbReference type="EMBL" id="BNJG01000001">
    <property type="protein sequence ID" value="GHO53876.1"/>
    <property type="molecule type" value="Genomic_DNA"/>
</dbReference>
<organism evidence="2 3">
    <name type="scientific">Ktedonobacter robiniae</name>
    <dbReference type="NCBI Taxonomy" id="2778365"/>
    <lineage>
        <taxon>Bacteria</taxon>
        <taxon>Bacillati</taxon>
        <taxon>Chloroflexota</taxon>
        <taxon>Ktedonobacteria</taxon>
        <taxon>Ktedonobacterales</taxon>
        <taxon>Ktedonobacteraceae</taxon>
        <taxon>Ktedonobacter</taxon>
    </lineage>
</organism>
<keyword evidence="1" id="KW-0812">Transmembrane</keyword>
<feature type="transmembrane region" description="Helical" evidence="1">
    <location>
        <begin position="12"/>
        <end position="34"/>
    </location>
</feature>
<comment type="caution">
    <text evidence="2">The sequence shown here is derived from an EMBL/GenBank/DDBJ whole genome shotgun (WGS) entry which is preliminary data.</text>
</comment>
<protein>
    <submittedName>
        <fullName evidence="2">Uncharacterized protein</fullName>
    </submittedName>
</protein>
<keyword evidence="1" id="KW-1133">Transmembrane helix</keyword>
<sequence>MAANGCQPALLLAYHLFYILLSHLLAFIHFYVIINKLRTHCKTKHNIDVHTVSPAYTVGHVEREEEI</sequence>
<name>A0ABQ3UM98_9CHLR</name>
<reference evidence="2 3" key="1">
    <citation type="journal article" date="2021" name="Int. J. Syst. Evol. Microbiol.">
        <title>Reticulibacter mediterranei gen. nov., sp. nov., within the new family Reticulibacteraceae fam. nov., and Ktedonospora formicarum gen. nov., sp. nov., Ktedonobacter robiniae sp. nov., Dictyobacter formicarum sp. nov. and Dictyobacter arantiisoli sp. nov., belonging to the class Ktedonobacteria.</title>
        <authorList>
            <person name="Yabe S."/>
            <person name="Zheng Y."/>
            <person name="Wang C.M."/>
            <person name="Sakai Y."/>
            <person name="Abe K."/>
            <person name="Yokota A."/>
            <person name="Donadio S."/>
            <person name="Cavaletti L."/>
            <person name="Monciardini P."/>
        </authorList>
    </citation>
    <scope>NUCLEOTIDE SEQUENCE [LARGE SCALE GENOMIC DNA]</scope>
    <source>
        <strain evidence="2 3">SOSP1-30</strain>
    </source>
</reference>
<evidence type="ECO:0000256" key="1">
    <source>
        <dbReference type="SAM" id="Phobius"/>
    </source>
</evidence>